<dbReference type="GO" id="GO:0031625">
    <property type="term" value="F:ubiquitin protein ligase binding"/>
    <property type="evidence" value="ECO:0007669"/>
    <property type="project" value="InterPro"/>
</dbReference>
<dbReference type="SUPFAM" id="SSF74788">
    <property type="entry name" value="Cullin repeat-like"/>
    <property type="match status" value="1"/>
</dbReference>
<dbReference type="InterPro" id="IPR045093">
    <property type="entry name" value="Cullin"/>
</dbReference>
<dbReference type="Gene3D" id="1.20.1310.10">
    <property type="entry name" value="Cullin Repeats"/>
    <property type="match status" value="2"/>
</dbReference>
<evidence type="ECO:0000256" key="1">
    <source>
        <dbReference type="ARBA" id="ARBA00006019"/>
    </source>
</evidence>
<gene>
    <name evidence="7" type="ORF">Syun_022256</name>
</gene>
<dbReference type="SUPFAM" id="SSF75632">
    <property type="entry name" value="Cullin homology domain"/>
    <property type="match status" value="1"/>
</dbReference>
<dbReference type="AlphaFoldDB" id="A0AAP0IH59"/>
<keyword evidence="2" id="KW-1017">Isopeptide bond</keyword>
<evidence type="ECO:0000313" key="7">
    <source>
        <dbReference type="EMBL" id="KAK9115459.1"/>
    </source>
</evidence>
<dbReference type="InterPro" id="IPR016158">
    <property type="entry name" value="Cullin_homology"/>
</dbReference>
<evidence type="ECO:0000313" key="8">
    <source>
        <dbReference type="Proteomes" id="UP001420932"/>
    </source>
</evidence>
<dbReference type="SMART" id="SM00182">
    <property type="entry name" value="CULLIN"/>
    <property type="match status" value="1"/>
</dbReference>
<name>A0AAP0IH59_9MAGN</name>
<dbReference type="GO" id="GO:0006511">
    <property type="term" value="P:ubiquitin-dependent protein catabolic process"/>
    <property type="evidence" value="ECO:0007669"/>
    <property type="project" value="InterPro"/>
</dbReference>
<proteinExistence type="inferred from homology"/>
<sequence>MVTIYLRYELLSGRRRYLPIEYTLGALIRVRKYLIVARVRAERLVYRSKPESAGLLPQLNDLLYERLKRRLWLARALRAHASEYQSRYRHRYSRCEDLETIGGKRKVTLVHCSSQHRQILSISTIRGLMVEAVTRDRDKVRVLVKCRDRDRGLVKHRDSDKENMFHMDRERRLNEEMERVSQYLDPLNEAKITNVIEKEMIANHMHKLVHVENSGLVNMLVDDKHEDLGRVPDVFSLIRDVMTSHIRDTGRQLVTDPENSPEFISLFVDEKLRKGLKGYSKEDVEVVLDKVMMLFRYLQEKDAFEKYYKQHLAKHLLSSKTVSDDAEGSLIVKLKTECAYQFTSKLDGTTTDMKTSQDTMQGFHASQATNIGDGPTLVVQVLTTGSW</sequence>
<comment type="similarity">
    <text evidence="1 4 5">Belongs to the cullin family.</text>
</comment>
<reference evidence="7 8" key="1">
    <citation type="submission" date="2024-01" db="EMBL/GenBank/DDBJ databases">
        <title>Genome assemblies of Stephania.</title>
        <authorList>
            <person name="Yang L."/>
        </authorList>
    </citation>
    <scope>NUCLEOTIDE SEQUENCE [LARGE SCALE GENOMIC DNA]</scope>
    <source>
        <strain evidence="7">YNDBR</strain>
        <tissue evidence="7">Leaf</tissue>
    </source>
</reference>
<dbReference type="Proteomes" id="UP001420932">
    <property type="component" value="Unassembled WGS sequence"/>
</dbReference>
<dbReference type="Pfam" id="PF00888">
    <property type="entry name" value="Cullin"/>
    <property type="match status" value="2"/>
</dbReference>
<comment type="caution">
    <text evidence="7">The sequence shown here is derived from an EMBL/GenBank/DDBJ whole genome shotgun (WGS) entry which is preliminary data.</text>
</comment>
<keyword evidence="8" id="KW-1185">Reference proteome</keyword>
<dbReference type="FunFam" id="1.20.1310.10:FF:000002">
    <property type="entry name" value="cullin-3 isoform X1"/>
    <property type="match status" value="1"/>
</dbReference>
<evidence type="ECO:0000256" key="4">
    <source>
        <dbReference type="PROSITE-ProRule" id="PRU00330"/>
    </source>
</evidence>
<dbReference type="InterPro" id="IPR036317">
    <property type="entry name" value="Cullin_homology_sf"/>
</dbReference>
<keyword evidence="3" id="KW-0832">Ubl conjugation</keyword>
<evidence type="ECO:0000256" key="3">
    <source>
        <dbReference type="ARBA" id="ARBA00022843"/>
    </source>
</evidence>
<dbReference type="PROSITE" id="PS50069">
    <property type="entry name" value="CULLIN_2"/>
    <property type="match status" value="1"/>
</dbReference>
<dbReference type="PANTHER" id="PTHR11932">
    <property type="entry name" value="CULLIN"/>
    <property type="match status" value="1"/>
</dbReference>
<evidence type="ECO:0000259" key="6">
    <source>
        <dbReference type="PROSITE" id="PS50069"/>
    </source>
</evidence>
<dbReference type="Gene3D" id="6.10.280.240">
    <property type="match status" value="1"/>
</dbReference>
<evidence type="ECO:0000256" key="2">
    <source>
        <dbReference type="ARBA" id="ARBA00022499"/>
    </source>
</evidence>
<dbReference type="InterPro" id="IPR016159">
    <property type="entry name" value="Cullin_repeat-like_dom_sf"/>
</dbReference>
<dbReference type="EMBL" id="JBBNAF010000009">
    <property type="protein sequence ID" value="KAK9115459.1"/>
    <property type="molecule type" value="Genomic_DNA"/>
</dbReference>
<protein>
    <recommendedName>
        <fullName evidence="6">Cullin family profile domain-containing protein</fullName>
    </recommendedName>
</protein>
<feature type="domain" description="Cullin family profile" evidence="6">
    <location>
        <begin position="259"/>
        <end position="387"/>
    </location>
</feature>
<accession>A0AAP0IH59</accession>
<dbReference type="InterPro" id="IPR001373">
    <property type="entry name" value="Cullin_N"/>
</dbReference>
<organism evidence="7 8">
    <name type="scientific">Stephania yunnanensis</name>
    <dbReference type="NCBI Taxonomy" id="152371"/>
    <lineage>
        <taxon>Eukaryota</taxon>
        <taxon>Viridiplantae</taxon>
        <taxon>Streptophyta</taxon>
        <taxon>Embryophyta</taxon>
        <taxon>Tracheophyta</taxon>
        <taxon>Spermatophyta</taxon>
        <taxon>Magnoliopsida</taxon>
        <taxon>Ranunculales</taxon>
        <taxon>Menispermaceae</taxon>
        <taxon>Menispermoideae</taxon>
        <taxon>Cissampelideae</taxon>
        <taxon>Stephania</taxon>
    </lineage>
</organism>
<evidence type="ECO:0000256" key="5">
    <source>
        <dbReference type="RuleBase" id="RU003829"/>
    </source>
</evidence>